<dbReference type="Gene3D" id="3.60.20.10">
    <property type="entry name" value="Glutamine Phosphoribosylpyrophosphate, subunit 1, domain 1"/>
    <property type="match status" value="1"/>
</dbReference>
<dbReference type="SUPFAM" id="SSF88713">
    <property type="entry name" value="Glycoside hydrolase/deacetylase"/>
    <property type="match status" value="1"/>
</dbReference>
<dbReference type="Pfam" id="PF00227">
    <property type="entry name" value="Proteasome"/>
    <property type="match status" value="1"/>
</dbReference>
<feature type="region of interest" description="Disordered" evidence="14">
    <location>
        <begin position="975"/>
        <end position="998"/>
    </location>
</feature>
<dbReference type="SUPFAM" id="SSF74650">
    <property type="entry name" value="Galactose mutarotase-like"/>
    <property type="match status" value="1"/>
</dbReference>
<dbReference type="Gene3D" id="2.60.40.1180">
    <property type="entry name" value="Golgi alpha-mannosidase II"/>
    <property type="match status" value="1"/>
</dbReference>
<dbReference type="SUPFAM" id="SSF56235">
    <property type="entry name" value="N-terminal nucleophile aminohydrolases (Ntn hydrolases)"/>
    <property type="match status" value="1"/>
</dbReference>
<evidence type="ECO:0000256" key="14">
    <source>
        <dbReference type="SAM" id="MobiDB-lite"/>
    </source>
</evidence>
<dbReference type="Pfam" id="PF21260">
    <property type="entry name" value="Laman-like_dom"/>
    <property type="match status" value="1"/>
</dbReference>
<dbReference type="InterPro" id="IPR050843">
    <property type="entry name" value="Glycosyl_Hydrlase_38"/>
</dbReference>
<keyword evidence="17" id="KW-1185">Reference proteome</keyword>
<feature type="non-terminal residue" evidence="16">
    <location>
        <position position="1"/>
    </location>
</feature>
<dbReference type="Pfam" id="PF17677">
    <property type="entry name" value="Glyco_hydro38C2"/>
    <property type="match status" value="1"/>
</dbReference>
<evidence type="ECO:0000259" key="15">
    <source>
        <dbReference type="SMART" id="SM00872"/>
    </source>
</evidence>
<keyword evidence="7 13" id="KW-0862">Zinc</keyword>
<comment type="cofactor">
    <cofactor evidence="13">
        <name>Zn(2+)</name>
        <dbReference type="ChEBI" id="CHEBI:29105"/>
    </cofactor>
    <text evidence="13">Binds 1 zinc ion per subunit.</text>
</comment>
<dbReference type="Gene3D" id="2.60.40.1360">
    <property type="match status" value="1"/>
</dbReference>
<organism evidence="16 17">
    <name type="scientific">Brassica napus</name>
    <name type="common">Rape</name>
    <dbReference type="NCBI Taxonomy" id="3708"/>
    <lineage>
        <taxon>Eukaryota</taxon>
        <taxon>Viridiplantae</taxon>
        <taxon>Streptophyta</taxon>
        <taxon>Embryophyta</taxon>
        <taxon>Tracheophyta</taxon>
        <taxon>Spermatophyta</taxon>
        <taxon>Magnoliopsida</taxon>
        <taxon>eudicotyledons</taxon>
        <taxon>Gunneridae</taxon>
        <taxon>Pentapetalae</taxon>
        <taxon>rosids</taxon>
        <taxon>malvids</taxon>
        <taxon>Brassicales</taxon>
        <taxon>Brassicaceae</taxon>
        <taxon>Brassiceae</taxon>
        <taxon>Brassica</taxon>
    </lineage>
</organism>
<dbReference type="InterPro" id="IPR011682">
    <property type="entry name" value="Glyco_hydro_38_C"/>
</dbReference>
<dbReference type="EC" id="3.2.1.-" evidence="13"/>
<evidence type="ECO:0000256" key="5">
    <source>
        <dbReference type="ARBA" id="ARBA00022729"/>
    </source>
</evidence>
<dbReference type="SMART" id="SM00872">
    <property type="entry name" value="Alpha-mann_mid"/>
    <property type="match status" value="1"/>
</dbReference>
<comment type="caution">
    <text evidence="16">The sequence shown here is derived from an EMBL/GenBank/DDBJ whole genome shotgun (WGS) entry which is preliminary data.</text>
</comment>
<evidence type="ECO:0000256" key="10">
    <source>
        <dbReference type="ARBA" id="ARBA00023180"/>
    </source>
</evidence>
<dbReference type="PANTHER" id="PTHR11607:SF61">
    <property type="entry name" value="ALPHA-MANNOSIDASE"/>
    <property type="match status" value="1"/>
</dbReference>
<evidence type="ECO:0000256" key="11">
    <source>
        <dbReference type="ARBA" id="ARBA00023295"/>
    </source>
</evidence>
<dbReference type="Pfam" id="PF09261">
    <property type="entry name" value="Alpha-mann_mid"/>
    <property type="match status" value="1"/>
</dbReference>
<keyword evidence="9" id="KW-1015">Disulfide bond</keyword>
<reference evidence="16 17" key="1">
    <citation type="submission" date="2021-05" db="EMBL/GenBank/DDBJ databases">
        <title>Genome Assembly of Synthetic Allotetraploid Brassica napus Reveals Homoeologous Exchanges between Subgenomes.</title>
        <authorList>
            <person name="Davis J.T."/>
        </authorList>
    </citation>
    <scope>NUCLEOTIDE SEQUENCE [LARGE SCALE GENOMIC DNA]</scope>
    <source>
        <strain evidence="17">cv. Da-Ae</strain>
        <tissue evidence="16">Seedling</tissue>
    </source>
</reference>
<dbReference type="InterPro" id="IPR048534">
    <property type="entry name" value="Man2a1-like_dom"/>
</dbReference>
<evidence type="ECO:0000313" key="17">
    <source>
        <dbReference type="Proteomes" id="UP000824890"/>
    </source>
</evidence>
<keyword evidence="5" id="KW-0732">Signal</keyword>
<comment type="similarity">
    <text evidence="12">Belongs to the peptidase T1A family.</text>
</comment>
<dbReference type="InterPro" id="IPR029055">
    <property type="entry name" value="Ntn_hydrolases_N"/>
</dbReference>
<accession>A0ABQ7XNZ5</accession>
<evidence type="ECO:0000256" key="13">
    <source>
        <dbReference type="RuleBase" id="RU361199"/>
    </source>
</evidence>
<dbReference type="InterPro" id="IPR011330">
    <property type="entry name" value="Glyco_hydro/deAcase_b/a-brl"/>
</dbReference>
<dbReference type="InterPro" id="IPR000602">
    <property type="entry name" value="Glyco_hydro_38_N"/>
</dbReference>
<gene>
    <name evidence="16" type="ORF">HID58_085057</name>
</gene>
<dbReference type="Proteomes" id="UP000824890">
    <property type="component" value="Unassembled WGS sequence"/>
</dbReference>
<feature type="domain" description="Glycoside hydrolase family 38 central" evidence="15">
    <location>
        <begin position="365"/>
        <end position="439"/>
    </location>
</feature>
<dbReference type="InterPro" id="IPR001353">
    <property type="entry name" value="Proteasome_sua/b"/>
</dbReference>
<evidence type="ECO:0000256" key="6">
    <source>
        <dbReference type="ARBA" id="ARBA00022801"/>
    </source>
</evidence>
<dbReference type="InterPro" id="IPR015341">
    <property type="entry name" value="Glyco_hydro_38_cen"/>
</dbReference>
<dbReference type="InterPro" id="IPR027291">
    <property type="entry name" value="Glyco_hydro_38_N_sf"/>
</dbReference>
<dbReference type="Gene3D" id="2.70.98.30">
    <property type="entry name" value="Golgi alpha-mannosidase II, domain 4"/>
    <property type="match status" value="1"/>
</dbReference>
<evidence type="ECO:0000256" key="12">
    <source>
        <dbReference type="PROSITE-ProRule" id="PRU00808"/>
    </source>
</evidence>
<dbReference type="InterPro" id="IPR037094">
    <property type="entry name" value="Glyco_hydro_38_cen_sf"/>
</dbReference>
<dbReference type="SUPFAM" id="SSF88688">
    <property type="entry name" value="Families 57/38 glycoside transferase middle domain"/>
    <property type="match status" value="1"/>
</dbReference>
<dbReference type="InterPro" id="IPR011013">
    <property type="entry name" value="Gal_mutarotase_sf_dom"/>
</dbReference>
<evidence type="ECO:0000256" key="9">
    <source>
        <dbReference type="ARBA" id="ARBA00023157"/>
    </source>
</evidence>
<comment type="catalytic activity">
    <reaction evidence="1">
        <text>Hydrolysis of terminal, non-reducing alpha-D-mannose residues in alpha-D-mannosides.</text>
        <dbReference type="EC" id="3.2.1.24"/>
    </reaction>
</comment>
<dbReference type="InterPro" id="IPR023332">
    <property type="entry name" value="Proteasome_alpha-type"/>
</dbReference>
<evidence type="ECO:0000256" key="8">
    <source>
        <dbReference type="ARBA" id="ARBA00022942"/>
    </source>
</evidence>
<dbReference type="Pfam" id="PF01074">
    <property type="entry name" value="Glyco_hydro_38N"/>
    <property type="match status" value="1"/>
</dbReference>
<dbReference type="InterPro" id="IPR028995">
    <property type="entry name" value="Glyco_hydro_57/38_cen_sf"/>
</dbReference>
<dbReference type="Gene3D" id="1.20.1270.50">
    <property type="entry name" value="Glycoside hydrolase family 38, central domain"/>
    <property type="match status" value="2"/>
</dbReference>
<keyword evidence="6 13" id="KW-0378">Hydrolase</keyword>
<proteinExistence type="inferred from homology"/>
<keyword evidence="8 12" id="KW-0647">Proteasome</keyword>
<evidence type="ECO:0000256" key="3">
    <source>
        <dbReference type="ARBA" id="ARBA00012752"/>
    </source>
</evidence>
<dbReference type="InterPro" id="IPR013780">
    <property type="entry name" value="Glyco_hydro_b"/>
</dbReference>
<dbReference type="PROSITE" id="PS51475">
    <property type="entry name" value="PROTEASOME_ALPHA_2"/>
    <property type="match status" value="1"/>
</dbReference>
<keyword evidence="4 13" id="KW-0479">Metal-binding</keyword>
<evidence type="ECO:0000256" key="2">
    <source>
        <dbReference type="ARBA" id="ARBA00009792"/>
    </source>
</evidence>
<evidence type="ECO:0000313" key="16">
    <source>
        <dbReference type="EMBL" id="KAH0856796.1"/>
    </source>
</evidence>
<dbReference type="EMBL" id="JAGKQM010000019">
    <property type="protein sequence ID" value="KAH0856796.1"/>
    <property type="molecule type" value="Genomic_DNA"/>
</dbReference>
<evidence type="ECO:0000256" key="1">
    <source>
        <dbReference type="ARBA" id="ARBA00000365"/>
    </source>
</evidence>
<dbReference type="Pfam" id="PF07748">
    <property type="entry name" value="Glyco_hydro_38C"/>
    <property type="match status" value="1"/>
</dbReference>
<keyword evidence="10" id="KW-0325">Glycoprotein</keyword>
<dbReference type="Gene3D" id="3.20.110.10">
    <property type="entry name" value="Glycoside hydrolase 38, N terminal domain"/>
    <property type="match status" value="1"/>
</dbReference>
<evidence type="ECO:0000256" key="7">
    <source>
        <dbReference type="ARBA" id="ARBA00022833"/>
    </source>
</evidence>
<evidence type="ECO:0000256" key="4">
    <source>
        <dbReference type="ARBA" id="ARBA00022723"/>
    </source>
</evidence>
<comment type="similarity">
    <text evidence="2 13">Belongs to the glycosyl hydrolase 38 family.</text>
</comment>
<sequence>CKRKKERKKETRKHLKVDGDTRWLSLESVNGVYVKYGTEARVVPDKLNVHLVPHSHDDVGWLKTVDQYFIGSNNSIQKACVRNVMDSVMDSLRRDPNRKFVFAEMAFFTRWWGEQNPETHEHVKKLVNSGQLEFVNGGWSMNDEATCHYIDMIDQMTLGHRFIMQTFNITPRAAWQIDPFGHSSVQAYLMGAELGFDSLHFARIDYQDREKRKDEKSLEFVWRGSETFASSSQIFTNTFPVHYTPPSGFHYEITDDYAPLQDDPLLDAFNVKEAVDNFVNASLFYANVTRGNHVMWTMGDDFQYQFAESWFRQMDRLIHYVNKDGRVNAVYSTPSLYVDAKNAAKNITWPLKTHDFFPYADRDSAYWTGYFTSRPALKRYVRSLSGYYLAARQLEFLVGKKSGGPNTCRLGDSLAIAQHHDGVTGTAKQHVTNDYAKRLAHGASEAEAVVNSALAHLMNKARTKPDISLTQCSSMNMSYCPVTEETISGQKSLILVAYNSLAWNRTEFIRIPVNDAGLNVEDSSGNTLDAQYIPMDNVTSNLRSNYSKAYLGVSSQQIPKYWLVFKATVPPLGWNTFFISKATGEGSDKNKHSPGTFSPMKGITEIGPGNLKLVFSPDSGLLKQMHNSRTGAKILVDQNYLWYASNVGDSKNSQVSGAYIFRPNASLAYSVSSKPELQIVRGPLVDEVHQQFSPWVSQVIRVYKDKEHAEFEYTIGPIPVGKDYVGKEVITRMVANMSTDKTFYTDSNGRDFLKRVRDDRTDWTLKVNEPIAGNYYPLTLGMYTKDKKVELSVLVDRATGGGSIKDGELELMLHRRTCMDDSRGVEESLEETVCINGTCTGLTVRGNYYVSINPVGGEGARWRRGTGQEIYTPLVMAFTHENKEKWKGSNSVKGNAMDPHYAFPPNVALITLEELDLGNVLLRLAHLYEAGEESEYSKVAKVELKKLFPGKTIKGVKEMSLVATQEKAKMKEKMKWKVEGEAEQSQSSSHPRKGGPIDSSALVVELSPMEIRTFLLQFSQKQPAKQQRRRNIGRRRERWLDTIEQLQSSPPDGHLFQVEYALEAVRKGNAAVGVRGTDTVVLAVEKKSTPKLQDSIACLDNHVALACAGLKADARVLINKARIDTRYIAGLQQKYTQSGGVRPFGLSTLIVGFDPYSRVPSLYQTDPSGTFSAWKANSTGRNSNSIREFLEKNYKETSGQETVKLAIRALLEVVESGGKNIEVAVMTREESRKKLKLMLLWPRSKQKRQLLKQPRKALKRTSVTQHSAAISCFSIVISTLIIVFHLLVCLSLSLPPVP</sequence>
<dbReference type="InterPro" id="IPR041147">
    <property type="entry name" value="GH38_C"/>
</dbReference>
<dbReference type="PANTHER" id="PTHR11607">
    <property type="entry name" value="ALPHA-MANNOSIDASE"/>
    <property type="match status" value="1"/>
</dbReference>
<keyword evidence="11 13" id="KW-0326">Glycosidase</keyword>
<protein>
    <recommendedName>
        <fullName evidence="3 13">Alpha-mannosidase</fullName>
        <ecNumber evidence="13">3.2.1.-</ecNumber>
    </recommendedName>
</protein>
<dbReference type="CDD" id="cd10810">
    <property type="entry name" value="GH38N_AMII_LAM_like"/>
    <property type="match status" value="1"/>
</dbReference>
<name>A0ABQ7XNZ5_BRANA</name>